<comment type="caution">
    <text evidence="2">The sequence shown here is derived from an EMBL/GenBank/DDBJ whole genome shotgun (WGS) entry which is preliminary data.</text>
</comment>
<evidence type="ECO:0000313" key="2">
    <source>
        <dbReference type="EMBL" id="MBO0348432.1"/>
    </source>
</evidence>
<feature type="transmembrane region" description="Helical" evidence="1">
    <location>
        <begin position="384"/>
        <end position="404"/>
    </location>
</feature>
<protein>
    <recommendedName>
        <fullName evidence="4">Glycosyltransferase RgtA/B/C/D-like domain-containing protein</fullName>
    </recommendedName>
</protein>
<keyword evidence="1" id="KW-0812">Transmembrane</keyword>
<feature type="transmembrane region" description="Helical" evidence="1">
    <location>
        <begin position="351"/>
        <end position="372"/>
    </location>
</feature>
<keyword evidence="1" id="KW-1133">Transmembrane helix</keyword>
<sequence>MISSQFLRILSNSSRRGQIFWLIATLCVAAIYAIFALKITLSNAYIIQDDARQHIFWMQRFLDPELFPHDVMADYFESVAPAGYTTFYHLGAKLGINPFLLNKILPLILVIIATFYCFKVVMELFPVPFAGFICGLLLNQNVWLQDDIPSATPVAFAYPLFLAFLYYLLRENLILTGVTIALLGLFYPQCVFLASGLLLFHCLSWNQGQISLSPHRKNYLLSGIGLAVALAVMLPYALKSSEYGPVLTAVQAKTLWPSFFIDNPLEYWLCWRRTGIFPSEWCELSFSLPQIWLGVLLPVLLRFASRFPLAEKISPRLILLPQLLVVSLTMFLAAHALLFQLHLPSRYTEHSLRLVMPIAGAISLTLILEWLVQKLRNTPAKNSKFILGITATALLTILLIYPILLRKFPDVDYKIGKFSPLYEFLSSQPKDTLIAAIAEETDNLPSFTNRSILVSPSYVIGYHQAYYQELNQRAIELLRAQYSEKLDAVQQLIQKYGIDLWIVERSAFTPEYLEKSPWLRRFQLTETQPLFKAAKQAEAALRRGTVPALVGAIAPCTQFETGDFVVLQAECLTKHPR</sequence>
<keyword evidence="3" id="KW-1185">Reference proteome</keyword>
<dbReference type="EMBL" id="JAFLQW010000125">
    <property type="protein sequence ID" value="MBO0348432.1"/>
    <property type="molecule type" value="Genomic_DNA"/>
</dbReference>
<feature type="transmembrane region" description="Helical" evidence="1">
    <location>
        <begin position="20"/>
        <end position="41"/>
    </location>
</feature>
<feature type="transmembrane region" description="Helical" evidence="1">
    <location>
        <begin position="150"/>
        <end position="168"/>
    </location>
</feature>
<organism evidence="2 3">
    <name type="scientific">Phormidium pseudopriestleyi FRX01</name>
    <dbReference type="NCBI Taxonomy" id="1759528"/>
    <lineage>
        <taxon>Bacteria</taxon>
        <taxon>Bacillati</taxon>
        <taxon>Cyanobacteriota</taxon>
        <taxon>Cyanophyceae</taxon>
        <taxon>Oscillatoriophycideae</taxon>
        <taxon>Oscillatoriales</taxon>
        <taxon>Oscillatoriaceae</taxon>
        <taxon>Phormidium</taxon>
    </lineage>
</organism>
<evidence type="ECO:0000313" key="3">
    <source>
        <dbReference type="Proteomes" id="UP000664844"/>
    </source>
</evidence>
<name>A0ABS3FPZ8_9CYAN</name>
<dbReference type="Proteomes" id="UP000664844">
    <property type="component" value="Unassembled WGS sequence"/>
</dbReference>
<gene>
    <name evidence="2" type="ORF">J0895_04795</name>
</gene>
<dbReference type="RefSeq" id="WP_207086980.1">
    <property type="nucleotide sequence ID" value="NZ_JAFLQW010000125.1"/>
</dbReference>
<feature type="transmembrane region" description="Helical" evidence="1">
    <location>
        <begin position="317"/>
        <end position="339"/>
    </location>
</feature>
<feature type="transmembrane region" description="Helical" evidence="1">
    <location>
        <begin position="107"/>
        <end position="138"/>
    </location>
</feature>
<keyword evidence="1" id="KW-0472">Membrane</keyword>
<feature type="transmembrane region" description="Helical" evidence="1">
    <location>
        <begin position="174"/>
        <end position="199"/>
    </location>
</feature>
<accession>A0ABS3FPZ8</accession>
<proteinExistence type="predicted"/>
<feature type="transmembrane region" description="Helical" evidence="1">
    <location>
        <begin position="219"/>
        <end position="238"/>
    </location>
</feature>
<reference evidence="2 3" key="1">
    <citation type="submission" date="2021-03" db="EMBL/GenBank/DDBJ databases">
        <title>Metabolic Capacity of the Antarctic Cyanobacterium Phormidium pseudopriestleyi that Sustains Oxygenic Photosynthesis in the Presence of Hydrogen Sulfide.</title>
        <authorList>
            <person name="Lumian J.E."/>
            <person name="Jungblut A.D."/>
            <person name="Dillon M.L."/>
            <person name="Hawes I."/>
            <person name="Doran P.T."/>
            <person name="Mackey T.J."/>
            <person name="Dick G.J."/>
            <person name="Grettenberger C.L."/>
            <person name="Sumner D.Y."/>
        </authorList>
    </citation>
    <scope>NUCLEOTIDE SEQUENCE [LARGE SCALE GENOMIC DNA]</scope>
    <source>
        <strain evidence="2 3">FRX01</strain>
    </source>
</reference>
<evidence type="ECO:0000256" key="1">
    <source>
        <dbReference type="SAM" id="Phobius"/>
    </source>
</evidence>
<evidence type="ECO:0008006" key="4">
    <source>
        <dbReference type="Google" id="ProtNLM"/>
    </source>
</evidence>